<dbReference type="Gene3D" id="2.60.40.1730">
    <property type="entry name" value="tricorn interacting facor f3 domain"/>
    <property type="match status" value="1"/>
</dbReference>
<comment type="similarity">
    <text evidence="4">Belongs to the peptidase M1 family.</text>
</comment>
<protein>
    <recommendedName>
        <fullName evidence="14">Leucine aminopeptidase</fullName>
        <ecNumber evidence="5">3.3.2.10</ecNumber>
    </recommendedName>
    <alternativeName>
        <fullName evidence="12">Epoxide hydrolase</fullName>
    </alternativeName>
    <alternativeName>
        <fullName evidence="13">Leukotriene A-4 hydrolase homolog</fullName>
    </alternativeName>
</protein>
<evidence type="ECO:0000256" key="17">
    <source>
        <dbReference type="PIRSR" id="PIRSR634015-3"/>
    </source>
</evidence>
<dbReference type="Proteomes" id="UP001465755">
    <property type="component" value="Unassembled WGS sequence"/>
</dbReference>
<evidence type="ECO:0000313" key="19">
    <source>
        <dbReference type="EMBL" id="KAK9797774.1"/>
    </source>
</evidence>
<dbReference type="FunFam" id="3.30.2010.30:FF:000001">
    <property type="entry name" value="Leukotriene A(4) hydrolase"/>
    <property type="match status" value="1"/>
</dbReference>
<evidence type="ECO:0000256" key="7">
    <source>
        <dbReference type="ARBA" id="ARBA00022670"/>
    </source>
</evidence>
<dbReference type="FunFam" id="1.10.390.10:FF:000003">
    <property type="entry name" value="Leukotriene A(4) hydrolase"/>
    <property type="match status" value="1"/>
</dbReference>
<feature type="binding site" evidence="16">
    <location>
        <begin position="134"/>
        <end position="136"/>
    </location>
    <ligand>
        <name>a peptide</name>
        <dbReference type="ChEBI" id="CHEBI:60466"/>
    </ligand>
</feature>
<dbReference type="GO" id="GO:0005829">
    <property type="term" value="C:cytosol"/>
    <property type="evidence" value="ECO:0007669"/>
    <property type="project" value="TreeGrafter"/>
</dbReference>
<organism evidence="19 20">
    <name type="scientific">Symbiochloris irregularis</name>
    <dbReference type="NCBI Taxonomy" id="706552"/>
    <lineage>
        <taxon>Eukaryota</taxon>
        <taxon>Viridiplantae</taxon>
        <taxon>Chlorophyta</taxon>
        <taxon>core chlorophytes</taxon>
        <taxon>Trebouxiophyceae</taxon>
        <taxon>Trebouxiales</taxon>
        <taxon>Trebouxiaceae</taxon>
        <taxon>Symbiochloris</taxon>
    </lineage>
</organism>
<evidence type="ECO:0000313" key="20">
    <source>
        <dbReference type="Proteomes" id="UP001465755"/>
    </source>
</evidence>
<proteinExistence type="inferred from homology"/>
<comment type="catalytic activity">
    <reaction evidence="1">
        <text>an epoxide + H2O = an ethanediol</text>
        <dbReference type="Rhea" id="RHEA:19037"/>
        <dbReference type="ChEBI" id="CHEBI:15377"/>
        <dbReference type="ChEBI" id="CHEBI:32955"/>
        <dbReference type="ChEBI" id="CHEBI:140594"/>
        <dbReference type="EC" id="3.3.2.10"/>
    </reaction>
</comment>
<dbReference type="GO" id="GO:0070006">
    <property type="term" value="F:metalloaminopeptidase activity"/>
    <property type="evidence" value="ECO:0007669"/>
    <property type="project" value="UniProtKB-ARBA"/>
</dbReference>
<keyword evidence="11" id="KW-0482">Metalloprotease</keyword>
<dbReference type="InterPro" id="IPR042097">
    <property type="entry name" value="Aminopeptidase_N-like_N_sf"/>
</dbReference>
<dbReference type="InterPro" id="IPR014782">
    <property type="entry name" value="Peptidase_M1_dom"/>
</dbReference>
<dbReference type="SUPFAM" id="SSF63737">
    <property type="entry name" value="Leukotriene A4 hydrolase N-terminal domain"/>
    <property type="match status" value="1"/>
</dbReference>
<comment type="subcellular location">
    <subcellularLocation>
        <location evidence="3">Cytoplasm</location>
    </subcellularLocation>
</comment>
<feature type="active site" description="Proton donor" evidence="15">
    <location>
        <position position="392"/>
    </location>
</feature>
<keyword evidence="20" id="KW-1185">Reference proteome</keyword>
<feature type="domain" description="Peptidase M1 leukotriene A4 hydrolase/aminopeptidase C-terminal" evidence="18">
    <location>
        <begin position="471"/>
        <end position="620"/>
    </location>
</feature>
<dbReference type="Gene3D" id="1.10.390.10">
    <property type="entry name" value="Neutral Protease Domain 2"/>
    <property type="match status" value="1"/>
</dbReference>
<keyword evidence="8 17" id="KW-0479">Metal-binding</keyword>
<dbReference type="InterPro" id="IPR001930">
    <property type="entry name" value="Peptidase_M1"/>
</dbReference>
<feature type="binding site" evidence="16">
    <location>
        <begin position="274"/>
        <end position="279"/>
    </location>
    <ligand>
        <name>a peptide</name>
        <dbReference type="ChEBI" id="CHEBI:60466"/>
    </ligand>
</feature>
<evidence type="ECO:0000256" key="1">
    <source>
        <dbReference type="ARBA" id="ARBA00001268"/>
    </source>
</evidence>
<gene>
    <name evidence="19" type="ORF">WJX73_000383</name>
</gene>
<dbReference type="InterPro" id="IPR034015">
    <property type="entry name" value="M1_LTA4H"/>
</dbReference>
<evidence type="ECO:0000256" key="16">
    <source>
        <dbReference type="PIRSR" id="PIRSR634015-2"/>
    </source>
</evidence>
<sequence>MVVDHSSFANTEQIAVRHADLELDIHFSSKTISGVVRLQAEALQDTSELVIDTRDLQLHGASHLLCGSQASTPFHLDQSHQALGSKCSIALPHLRAGARITVHIEFTTSPSSSAIQFLAPEQTAGGKHPYLFTQCQAIHARSFVPCQDTPGAKMTYKAAVRVPAPLVALMSALQTDAQSFGQTPYLDTKPRPDAATYYFEQPVPIPSYLLALAVGELESREVGPITRVWSEPSMVDAGAHEFADTQRFLDIGVELAGEYVWGRYDLLLMPPSFPYGGMENPCLTFVTPTLLAGDRSLANVVAHEVAHSWTGNLITNATWEHFWLNEGFTVLLERKIIGRMEGEQALQFASYLGYNELKETVAKIGPDHTFTALIPDLSGGIDPDDAFSKVPYEKGSYFLYYLQGLVGGPRPFEAFLKAYVQAHRFSVHTSDSMRSFFLDFFKDVPAVQQVDWETWFHRPGLPTVRNSYDTSLGRAAFDLADRWHSSEGASTSGSFETTDLKGWSTSQTTAFLAHLLQLSAGSAPLKPATTRHMAAVYRLDESHNSEIRALWYRLCLSAGDEAALPLTAAFLKEQGRMKFLRPLYQVLCRSEKGRQVAVQTFESARGTYHPIAAKMVASDLKAKQ</sequence>
<feature type="active site" description="Proton acceptor" evidence="15">
    <location>
        <position position="304"/>
    </location>
</feature>
<comment type="cofactor">
    <cofactor evidence="17">
        <name>Zn(2+)</name>
        <dbReference type="ChEBI" id="CHEBI:29105"/>
    </cofactor>
    <text evidence="17">Binds 1 zinc ion per subunit.</text>
</comment>
<dbReference type="Pfam" id="PF17900">
    <property type="entry name" value="Peptidase_M1_N"/>
    <property type="match status" value="1"/>
</dbReference>
<evidence type="ECO:0000256" key="12">
    <source>
        <dbReference type="ARBA" id="ARBA00030177"/>
    </source>
</evidence>
<feature type="binding site" evidence="17">
    <location>
        <position position="303"/>
    </location>
    <ligand>
        <name>Zn(2+)</name>
        <dbReference type="ChEBI" id="CHEBI:29105"/>
        <note>catalytic</note>
    </ligand>
</feature>
<dbReference type="InterPro" id="IPR016024">
    <property type="entry name" value="ARM-type_fold"/>
</dbReference>
<keyword evidence="6" id="KW-0963">Cytoplasm</keyword>
<evidence type="ECO:0000256" key="11">
    <source>
        <dbReference type="ARBA" id="ARBA00023049"/>
    </source>
</evidence>
<name>A0AAW1NYW2_9CHLO</name>
<keyword evidence="7" id="KW-0645">Protease</keyword>
<dbReference type="Pfam" id="PF01433">
    <property type="entry name" value="Peptidase_M1"/>
    <property type="match status" value="1"/>
</dbReference>
<dbReference type="Gene3D" id="1.25.40.320">
    <property type="entry name" value="Peptidase M1, leukotriene A4 hydrolase/aminopeptidase C-terminal domain"/>
    <property type="match status" value="1"/>
</dbReference>
<dbReference type="PRINTS" id="PR00756">
    <property type="entry name" value="ALADIPTASE"/>
</dbReference>
<evidence type="ECO:0000256" key="2">
    <source>
        <dbReference type="ARBA" id="ARBA00002142"/>
    </source>
</evidence>
<evidence type="ECO:0000259" key="18">
    <source>
        <dbReference type="SMART" id="SM01263"/>
    </source>
</evidence>
<evidence type="ECO:0000256" key="5">
    <source>
        <dbReference type="ARBA" id="ARBA00013006"/>
    </source>
</evidence>
<evidence type="ECO:0000256" key="8">
    <source>
        <dbReference type="ARBA" id="ARBA00022723"/>
    </source>
</evidence>
<feature type="binding site" evidence="16">
    <location>
        <begin position="576"/>
        <end position="578"/>
    </location>
    <ligand>
        <name>a peptide</name>
        <dbReference type="ChEBI" id="CHEBI:60466"/>
    </ligand>
</feature>
<comment type="caution">
    <text evidence="19">The sequence shown here is derived from an EMBL/GenBank/DDBJ whole genome shotgun (WGS) entry which is preliminary data.</text>
</comment>
<dbReference type="InterPro" id="IPR038502">
    <property type="entry name" value="M1_LTA-4_hydro/amino_C_sf"/>
</dbReference>
<dbReference type="GO" id="GO:0006508">
    <property type="term" value="P:proteolysis"/>
    <property type="evidence" value="ECO:0007669"/>
    <property type="project" value="UniProtKB-KW"/>
</dbReference>
<evidence type="ECO:0000256" key="4">
    <source>
        <dbReference type="ARBA" id="ARBA00010136"/>
    </source>
</evidence>
<dbReference type="InterPro" id="IPR027268">
    <property type="entry name" value="Peptidase_M4/M1_CTD_sf"/>
</dbReference>
<dbReference type="InterPro" id="IPR015211">
    <property type="entry name" value="Peptidase_M1_C"/>
</dbReference>
<dbReference type="FunFam" id="1.25.40.320:FF:000001">
    <property type="entry name" value="Leukotriene A(4) hydrolase"/>
    <property type="match status" value="1"/>
</dbReference>
<keyword evidence="10 17" id="KW-0862">Zinc</keyword>
<dbReference type="Gene3D" id="3.30.2010.30">
    <property type="match status" value="1"/>
</dbReference>
<evidence type="ECO:0000256" key="13">
    <source>
        <dbReference type="ARBA" id="ARBA00031416"/>
    </source>
</evidence>
<dbReference type="SUPFAM" id="SSF55486">
    <property type="entry name" value="Metalloproteases ('zincins'), catalytic domain"/>
    <property type="match status" value="1"/>
</dbReference>
<evidence type="ECO:0000256" key="3">
    <source>
        <dbReference type="ARBA" id="ARBA00004496"/>
    </source>
</evidence>
<evidence type="ECO:0000256" key="10">
    <source>
        <dbReference type="ARBA" id="ARBA00022833"/>
    </source>
</evidence>
<dbReference type="Pfam" id="PF09127">
    <property type="entry name" value="Leuk-A4-hydro_C"/>
    <property type="match status" value="1"/>
</dbReference>
<dbReference type="PANTHER" id="PTHR45726:SF3">
    <property type="entry name" value="LEUKOTRIENE A-4 HYDROLASE"/>
    <property type="match status" value="1"/>
</dbReference>
<feature type="binding site" evidence="17">
    <location>
        <position position="307"/>
    </location>
    <ligand>
        <name>Zn(2+)</name>
        <dbReference type="ChEBI" id="CHEBI:29105"/>
        <note>catalytic</note>
    </ligand>
</feature>
<comment type="function">
    <text evidence="2">Aminopeptidase that preferentially cleaves di- and tripeptides. Also has low epoxide hydrolase activity (in vitro). Can hydrolyze the epoxide leukotriene LTA(4) but it forms preferentially 5,6-dihydroxy-7,9,11,14-eicosatetraenoic acid rather than the cytokine leukotriene B(4) as the product compared to the homologous mammalian enzyme (in vitro).</text>
</comment>
<reference evidence="19 20" key="1">
    <citation type="journal article" date="2024" name="Nat. Commun.">
        <title>Phylogenomics reveals the evolutionary origins of lichenization in chlorophyte algae.</title>
        <authorList>
            <person name="Puginier C."/>
            <person name="Libourel C."/>
            <person name="Otte J."/>
            <person name="Skaloud P."/>
            <person name="Haon M."/>
            <person name="Grisel S."/>
            <person name="Petersen M."/>
            <person name="Berrin J.G."/>
            <person name="Delaux P.M."/>
            <person name="Dal Grande F."/>
            <person name="Keller J."/>
        </authorList>
    </citation>
    <scope>NUCLEOTIDE SEQUENCE [LARGE SCALE GENOMIC DNA]</scope>
    <source>
        <strain evidence="19 20">SAG 2036</strain>
    </source>
</reference>
<dbReference type="EC" id="3.3.2.10" evidence="5"/>
<dbReference type="InterPro" id="IPR045357">
    <property type="entry name" value="Aminopeptidase_N-like_N"/>
</dbReference>
<dbReference type="CDD" id="cd09599">
    <property type="entry name" value="M1_LTA4H"/>
    <property type="match status" value="1"/>
</dbReference>
<dbReference type="EMBL" id="JALJOQ010000104">
    <property type="protein sequence ID" value="KAK9797774.1"/>
    <property type="molecule type" value="Genomic_DNA"/>
</dbReference>
<dbReference type="FunFam" id="2.60.40.1730:FF:000004">
    <property type="entry name" value="Leukotriene A(4) hydrolase"/>
    <property type="match status" value="1"/>
</dbReference>
<feature type="binding site" evidence="17">
    <location>
        <position position="326"/>
    </location>
    <ligand>
        <name>Zn(2+)</name>
        <dbReference type="ChEBI" id="CHEBI:29105"/>
        <note>catalytic</note>
    </ligand>
</feature>
<dbReference type="PANTHER" id="PTHR45726">
    <property type="entry name" value="LEUKOTRIENE A-4 HYDROLASE"/>
    <property type="match status" value="1"/>
</dbReference>
<dbReference type="AlphaFoldDB" id="A0AAW1NYW2"/>
<dbReference type="GO" id="GO:0008270">
    <property type="term" value="F:zinc ion binding"/>
    <property type="evidence" value="ECO:0007669"/>
    <property type="project" value="InterPro"/>
</dbReference>
<evidence type="ECO:0000256" key="15">
    <source>
        <dbReference type="PIRSR" id="PIRSR634015-1"/>
    </source>
</evidence>
<keyword evidence="9" id="KW-0378">Hydrolase</keyword>
<dbReference type="InterPro" id="IPR049980">
    <property type="entry name" value="LTA4H_cat"/>
</dbReference>
<dbReference type="SUPFAM" id="SSF48371">
    <property type="entry name" value="ARM repeat"/>
    <property type="match status" value="1"/>
</dbReference>
<evidence type="ECO:0000256" key="14">
    <source>
        <dbReference type="ARBA" id="ARBA00071930"/>
    </source>
</evidence>
<dbReference type="GO" id="GO:0004301">
    <property type="term" value="F:epoxide hydrolase activity"/>
    <property type="evidence" value="ECO:0007669"/>
    <property type="project" value="UniProtKB-EC"/>
</dbReference>
<dbReference type="SMART" id="SM01263">
    <property type="entry name" value="Leuk-A4-hydro_C"/>
    <property type="match status" value="1"/>
</dbReference>
<evidence type="ECO:0000256" key="6">
    <source>
        <dbReference type="ARBA" id="ARBA00022490"/>
    </source>
</evidence>
<evidence type="ECO:0000256" key="9">
    <source>
        <dbReference type="ARBA" id="ARBA00022801"/>
    </source>
</evidence>
<accession>A0AAW1NYW2</accession>